<proteinExistence type="predicted"/>
<accession>A0ABW4LR54</accession>
<evidence type="ECO:0000313" key="3">
    <source>
        <dbReference type="Proteomes" id="UP001597214"/>
    </source>
</evidence>
<dbReference type="EMBL" id="JBHUEM010000009">
    <property type="protein sequence ID" value="MFD1736543.1"/>
    <property type="molecule type" value="Genomic_DNA"/>
</dbReference>
<keyword evidence="1" id="KW-1133">Transmembrane helix</keyword>
<evidence type="ECO:0000256" key="1">
    <source>
        <dbReference type="SAM" id="Phobius"/>
    </source>
</evidence>
<name>A0ABW4LR54_9BACI</name>
<dbReference type="RefSeq" id="WP_377927705.1">
    <property type="nucleotide sequence ID" value="NZ_JBHUEM010000009.1"/>
</dbReference>
<keyword evidence="1" id="KW-0472">Membrane</keyword>
<keyword evidence="3" id="KW-1185">Reference proteome</keyword>
<protein>
    <submittedName>
        <fullName evidence="2">Uncharacterized protein</fullName>
    </submittedName>
</protein>
<comment type="caution">
    <text evidence="2">The sequence shown here is derived from an EMBL/GenBank/DDBJ whole genome shotgun (WGS) entry which is preliminary data.</text>
</comment>
<sequence length="291" mass="33645">MSKKITLSLAVVSIVITTIIISNVYFSQPVRESLTYFPTDSSLTFSIAETTISLFNKKDNDEYIVNWREVSETEKEVYLRQDISFLFKDGILDSTMSLWKEETKFIEQEKRLRGEDSSHYQAISLHHAEIHLKDDQIKSAQMMSHDELYIIDSSYSPLDSFKQPSNEEQKEWKKVLDHAINQHLFYSWNELAKHYNLDLETYDAIPFVNLATYNKTPLPGLTAEESIRVIGQLWEGLYKNYLLGIELTATETVSPIGSKIPLILISKDRSHLIILIETEAGEKVRLFQKIN</sequence>
<keyword evidence="1" id="KW-0812">Transmembrane</keyword>
<reference evidence="3" key="1">
    <citation type="journal article" date="2019" name="Int. J. Syst. Evol. Microbiol.">
        <title>The Global Catalogue of Microorganisms (GCM) 10K type strain sequencing project: providing services to taxonomists for standard genome sequencing and annotation.</title>
        <authorList>
            <consortium name="The Broad Institute Genomics Platform"/>
            <consortium name="The Broad Institute Genome Sequencing Center for Infectious Disease"/>
            <person name="Wu L."/>
            <person name="Ma J."/>
        </authorList>
    </citation>
    <scope>NUCLEOTIDE SEQUENCE [LARGE SCALE GENOMIC DNA]</scope>
    <source>
        <strain evidence="3">CCUG 49339</strain>
    </source>
</reference>
<feature type="transmembrane region" description="Helical" evidence="1">
    <location>
        <begin position="7"/>
        <end position="26"/>
    </location>
</feature>
<gene>
    <name evidence="2" type="ORF">ACFSCX_08190</name>
</gene>
<evidence type="ECO:0000313" key="2">
    <source>
        <dbReference type="EMBL" id="MFD1736543.1"/>
    </source>
</evidence>
<organism evidence="2 3">
    <name type="scientific">Bacillus salitolerans</name>
    <dbReference type="NCBI Taxonomy" id="1437434"/>
    <lineage>
        <taxon>Bacteria</taxon>
        <taxon>Bacillati</taxon>
        <taxon>Bacillota</taxon>
        <taxon>Bacilli</taxon>
        <taxon>Bacillales</taxon>
        <taxon>Bacillaceae</taxon>
        <taxon>Bacillus</taxon>
    </lineage>
</organism>
<dbReference type="Proteomes" id="UP001597214">
    <property type="component" value="Unassembled WGS sequence"/>
</dbReference>